<keyword evidence="6" id="KW-1185">Reference proteome</keyword>
<dbReference type="KEGG" id="ima:PO878_19930"/>
<dbReference type="GO" id="GO:1901137">
    <property type="term" value="P:carbohydrate derivative biosynthetic process"/>
    <property type="evidence" value="ECO:0007669"/>
    <property type="project" value="UniProtKB-ARBA"/>
</dbReference>
<dbReference type="InterPro" id="IPR050194">
    <property type="entry name" value="Glycosyltransferase_grp1"/>
</dbReference>
<organism evidence="5 6">
    <name type="scientific">Iamia majanohamensis</name>
    <dbReference type="NCBI Taxonomy" id="467976"/>
    <lineage>
        <taxon>Bacteria</taxon>
        <taxon>Bacillati</taxon>
        <taxon>Actinomycetota</taxon>
        <taxon>Acidimicrobiia</taxon>
        <taxon>Acidimicrobiales</taxon>
        <taxon>Iamiaceae</taxon>
        <taxon>Iamia</taxon>
    </lineage>
</organism>
<dbReference type="Proteomes" id="UP001216390">
    <property type="component" value="Chromosome"/>
</dbReference>
<keyword evidence="1 5" id="KW-0328">Glycosyltransferase</keyword>
<sequence>MARVSLLSLHTSPLAQPGTGDSGGMNVYVRELAAGLAHAGNECTVYVRTHRADLPARVEVEPGVAVAHVPAGPPELAKEDLPAVVDEWVDGVGAAIAADGGTDVLHSNYWLSGMAGHRLKHELDRPLVSTFHTLARVKSAAGDPEPEARAEAEAAVMACSDAVLASCPAEAHQLAELYGVPRRRISLVAPGVEGALFSPGPRGAAREAVADLDLGARPMLLLVGRIQRLKGVDVAVRALAAMRDRDATLVICGGPSGPDGEACLDEVAGLVAEHGLAGRVRIVPPRPHHELSSLYRAADVVVVPSRSESFGLVALEAAACGRPVVASAVGGLSSLVDHRRTGLLLPGRDPERWATALDGLLASPLRRERMGRAAAAAALRYRWSRAADDLAAVYAEVTGRPPLHCAA</sequence>
<dbReference type="SUPFAM" id="SSF53756">
    <property type="entry name" value="UDP-Glycosyltransferase/glycogen phosphorylase"/>
    <property type="match status" value="1"/>
</dbReference>
<protein>
    <submittedName>
        <fullName evidence="5">Glycosyltransferase</fullName>
        <ecNumber evidence="5">2.4.-.-</ecNumber>
    </submittedName>
</protein>
<proteinExistence type="predicted"/>
<evidence type="ECO:0000313" key="6">
    <source>
        <dbReference type="Proteomes" id="UP001216390"/>
    </source>
</evidence>
<dbReference type="Gene3D" id="3.40.50.2000">
    <property type="entry name" value="Glycogen Phosphorylase B"/>
    <property type="match status" value="2"/>
</dbReference>
<dbReference type="Pfam" id="PF13579">
    <property type="entry name" value="Glyco_trans_4_4"/>
    <property type="match status" value="1"/>
</dbReference>
<feature type="domain" description="Glycosyl transferase family 1" evidence="3">
    <location>
        <begin position="217"/>
        <end position="375"/>
    </location>
</feature>
<feature type="domain" description="Glycosyltransferase subfamily 4-like N-terminal" evidence="4">
    <location>
        <begin position="23"/>
        <end position="191"/>
    </location>
</feature>
<evidence type="ECO:0000313" key="5">
    <source>
        <dbReference type="EMBL" id="WCO66765.1"/>
    </source>
</evidence>
<dbReference type="RefSeq" id="WP_272736287.1">
    <property type="nucleotide sequence ID" value="NZ_CP116942.1"/>
</dbReference>
<dbReference type="EMBL" id="CP116942">
    <property type="protein sequence ID" value="WCO66765.1"/>
    <property type="molecule type" value="Genomic_DNA"/>
</dbReference>
<dbReference type="EC" id="2.4.-.-" evidence="5"/>
<reference evidence="5" key="1">
    <citation type="submission" date="2023-01" db="EMBL/GenBank/DDBJ databases">
        <title>The diversity of Class Acidimicrobiia in South China Sea sediment environments and the proposal of Iamia marina sp. nov., a novel species of the genus Iamia.</title>
        <authorList>
            <person name="He Y."/>
            <person name="Tian X."/>
        </authorList>
    </citation>
    <scope>NUCLEOTIDE SEQUENCE</scope>
    <source>
        <strain evidence="5">DSM 19957</strain>
    </source>
</reference>
<dbReference type="GO" id="GO:0016758">
    <property type="term" value="F:hexosyltransferase activity"/>
    <property type="evidence" value="ECO:0007669"/>
    <property type="project" value="TreeGrafter"/>
</dbReference>
<evidence type="ECO:0000256" key="2">
    <source>
        <dbReference type="ARBA" id="ARBA00022679"/>
    </source>
</evidence>
<dbReference type="Pfam" id="PF00534">
    <property type="entry name" value="Glycos_transf_1"/>
    <property type="match status" value="1"/>
</dbReference>
<evidence type="ECO:0000259" key="3">
    <source>
        <dbReference type="Pfam" id="PF00534"/>
    </source>
</evidence>
<dbReference type="PANTHER" id="PTHR45947:SF3">
    <property type="entry name" value="SULFOQUINOVOSYL TRANSFERASE SQD2"/>
    <property type="match status" value="1"/>
</dbReference>
<dbReference type="InterPro" id="IPR001296">
    <property type="entry name" value="Glyco_trans_1"/>
</dbReference>
<dbReference type="AlphaFoldDB" id="A0AAE9Y5F5"/>
<evidence type="ECO:0000259" key="4">
    <source>
        <dbReference type="Pfam" id="PF13579"/>
    </source>
</evidence>
<evidence type="ECO:0000256" key="1">
    <source>
        <dbReference type="ARBA" id="ARBA00022676"/>
    </source>
</evidence>
<dbReference type="PANTHER" id="PTHR45947">
    <property type="entry name" value="SULFOQUINOVOSYL TRANSFERASE SQD2"/>
    <property type="match status" value="1"/>
</dbReference>
<accession>A0AAE9Y5F5</accession>
<keyword evidence="2 5" id="KW-0808">Transferase</keyword>
<gene>
    <name evidence="5" type="ORF">PO878_19930</name>
</gene>
<name>A0AAE9Y5F5_9ACTN</name>
<dbReference type="InterPro" id="IPR028098">
    <property type="entry name" value="Glyco_trans_4-like_N"/>
</dbReference>